<reference evidence="1" key="1">
    <citation type="journal article" date="2013" name="J. Virol.">
        <title>New Insights into the Evolution of Entomopoxvirinae from the Complete Genome Sequences of Four Entomopoxviruses Infecting Adoxophyes honmai, Choristoneura biennis, Choristoneura rosaceana, and Mythimna separata.</title>
        <authorList>
            <person name="Theze J."/>
            <person name="Takatsuka J."/>
            <person name="Li Z."/>
            <person name="Gallais J."/>
            <person name="Doucet D."/>
            <person name="Arif B."/>
            <person name="Nakai M."/>
            <person name="Herniou E.A."/>
        </authorList>
    </citation>
    <scope>NUCLEOTIDE SEQUENCE</scope>
</reference>
<dbReference type="Gene3D" id="3.40.50.150">
    <property type="entry name" value="Vaccinia Virus protein VP39"/>
    <property type="match status" value="1"/>
</dbReference>
<evidence type="ECO:0000313" key="2">
    <source>
        <dbReference type="Proteomes" id="UP000792220"/>
    </source>
</evidence>
<organismHost>
    <name type="scientific">Choristoneura fumiferana</name>
    <name type="common">Spruce budworm moth</name>
    <name type="synonym">Archips fumiferana</name>
    <dbReference type="NCBI Taxonomy" id="7141"/>
</organismHost>
<protein>
    <submittedName>
        <fullName evidence="1">Poly(A) polymerase small subunit VP39</fullName>
    </submittedName>
</protein>
<dbReference type="Proteomes" id="UP000792220">
    <property type="component" value="Genome"/>
</dbReference>
<dbReference type="OrthoDB" id="9033at10239"/>
<name>A0A916KPL0_CBEPV</name>
<dbReference type="EMBL" id="HF679132">
    <property type="protein sequence ID" value="CCU55730.1"/>
    <property type="molecule type" value="Genomic_DNA"/>
</dbReference>
<evidence type="ECO:0000313" key="1">
    <source>
        <dbReference type="EMBL" id="CCU55730.1"/>
    </source>
</evidence>
<dbReference type="SUPFAM" id="SSF53335">
    <property type="entry name" value="S-adenosyl-L-methionine-dependent methyltransferases"/>
    <property type="match status" value="1"/>
</dbReference>
<accession>A0A916KPL0</accession>
<dbReference type="Pfam" id="PF01358">
    <property type="entry name" value="PARP_regulatory"/>
    <property type="match status" value="1"/>
</dbReference>
<dbReference type="GeneID" id="15613152"/>
<dbReference type="InterPro" id="IPR000176">
    <property type="entry name" value="mRNA_MeTrfase-like"/>
</dbReference>
<dbReference type="InterPro" id="IPR029063">
    <property type="entry name" value="SAM-dependent_MTases_sf"/>
</dbReference>
<dbReference type="RefSeq" id="YP_008004232.1">
    <property type="nucleotide sequence ID" value="NC_021248.1"/>
</dbReference>
<proteinExistence type="predicted"/>
<organism evidence="1 2">
    <name type="scientific">Choristoneura biennis entomopoxvirus</name>
    <name type="common">CbEPV</name>
    <dbReference type="NCBI Taxonomy" id="10288"/>
    <lineage>
        <taxon>Viruses</taxon>
        <taxon>Varidnaviria</taxon>
        <taxon>Bamfordvirae</taxon>
        <taxon>Nucleocytoviricota</taxon>
        <taxon>Pokkesviricetes</taxon>
        <taxon>Chitovirales</taxon>
        <taxon>Poxviridae</taxon>
        <taxon>Entomopoxvirinae</taxon>
        <taxon>Betaentomopoxvirus</taxon>
        <taxon>Betaentomopoxvirus cbiennis</taxon>
    </lineage>
</organism>
<gene>
    <name evidence="1" type="ORF">CHBEV_162</name>
</gene>
<keyword evidence="2" id="KW-1185">Reference proteome</keyword>
<dbReference type="KEGG" id="vg:15613152"/>
<sequence>MNIDKCINEYNKPTYYTYYDLYRNMNDIIYDYDNNIVKTYMDILLSQIQFLSTINIKKICNTYSNGMVHILYIGSSKAYHFNILNNLYKNLTNIQWYFYDIIDPCINVERISYNIFFNRKLFTEDDIDQFKNKNPLILIYDYTDNSNIKELLYHYNMQNNIIFYLMPMYALLKFKYIPANRWNNNFDDYDYISTGIKYLPIIKSLHTRNHVDNKNVLTLTFDKHESENYYEKMHYYNNCSGYNDIYNDISGYILKKSNMYNCNDNAYNILKFYENQILMNIKEDINFRSISM</sequence>